<accession>A0AAV7S117</accession>
<feature type="region of interest" description="Disordered" evidence="1">
    <location>
        <begin position="1"/>
        <end position="27"/>
    </location>
</feature>
<sequence>MKGKYIHDKEMTLEDTNKPEDEEEGKVVKKDAVVGVDDKVDVMKYDGKGVKKSKEVKPEKGKQFVNKKVLFNVDCD</sequence>
<keyword evidence="3" id="KW-1185">Reference proteome</keyword>
<dbReference type="EMBL" id="JANPWB010000009">
    <property type="protein sequence ID" value="KAJ1158244.1"/>
    <property type="molecule type" value="Genomic_DNA"/>
</dbReference>
<protein>
    <submittedName>
        <fullName evidence="2">Uncharacterized protein</fullName>
    </submittedName>
</protein>
<dbReference type="Proteomes" id="UP001066276">
    <property type="component" value="Chromosome 5"/>
</dbReference>
<dbReference type="AlphaFoldDB" id="A0AAV7S117"/>
<evidence type="ECO:0000313" key="3">
    <source>
        <dbReference type="Proteomes" id="UP001066276"/>
    </source>
</evidence>
<gene>
    <name evidence="2" type="ORF">NDU88_010937</name>
</gene>
<organism evidence="2 3">
    <name type="scientific">Pleurodeles waltl</name>
    <name type="common">Iberian ribbed newt</name>
    <dbReference type="NCBI Taxonomy" id="8319"/>
    <lineage>
        <taxon>Eukaryota</taxon>
        <taxon>Metazoa</taxon>
        <taxon>Chordata</taxon>
        <taxon>Craniata</taxon>
        <taxon>Vertebrata</taxon>
        <taxon>Euteleostomi</taxon>
        <taxon>Amphibia</taxon>
        <taxon>Batrachia</taxon>
        <taxon>Caudata</taxon>
        <taxon>Salamandroidea</taxon>
        <taxon>Salamandridae</taxon>
        <taxon>Pleurodelinae</taxon>
        <taxon>Pleurodeles</taxon>
    </lineage>
</organism>
<evidence type="ECO:0000256" key="1">
    <source>
        <dbReference type="SAM" id="MobiDB-lite"/>
    </source>
</evidence>
<comment type="caution">
    <text evidence="2">The sequence shown here is derived from an EMBL/GenBank/DDBJ whole genome shotgun (WGS) entry which is preliminary data.</text>
</comment>
<reference evidence="2" key="1">
    <citation type="journal article" date="2022" name="bioRxiv">
        <title>Sequencing and chromosome-scale assembly of the giantPleurodeles waltlgenome.</title>
        <authorList>
            <person name="Brown T."/>
            <person name="Elewa A."/>
            <person name="Iarovenko S."/>
            <person name="Subramanian E."/>
            <person name="Araus A.J."/>
            <person name="Petzold A."/>
            <person name="Susuki M."/>
            <person name="Suzuki K.-i.T."/>
            <person name="Hayashi T."/>
            <person name="Toyoda A."/>
            <person name="Oliveira C."/>
            <person name="Osipova E."/>
            <person name="Leigh N.D."/>
            <person name="Simon A."/>
            <person name="Yun M.H."/>
        </authorList>
    </citation>
    <scope>NUCLEOTIDE SEQUENCE</scope>
    <source>
        <strain evidence="2">20211129_DDA</strain>
        <tissue evidence="2">Liver</tissue>
    </source>
</reference>
<proteinExistence type="predicted"/>
<name>A0AAV7S117_PLEWA</name>
<evidence type="ECO:0000313" key="2">
    <source>
        <dbReference type="EMBL" id="KAJ1158244.1"/>
    </source>
</evidence>